<dbReference type="Gene3D" id="3.30.2010.10">
    <property type="entry name" value="Metalloproteases ('zincins'), catalytic domain"/>
    <property type="match status" value="1"/>
</dbReference>
<dbReference type="PANTHER" id="PTHR43221">
    <property type="entry name" value="PROTEASE HTPX"/>
    <property type="match status" value="1"/>
</dbReference>
<feature type="coiled-coil region" evidence="11">
    <location>
        <begin position="508"/>
        <end position="542"/>
    </location>
</feature>
<evidence type="ECO:0000256" key="9">
    <source>
        <dbReference type="ARBA" id="ARBA00023049"/>
    </source>
</evidence>
<evidence type="ECO:0000256" key="11">
    <source>
        <dbReference type="SAM" id="Coils"/>
    </source>
</evidence>
<gene>
    <name evidence="14" type="ordered locus">Sph21_4979</name>
</gene>
<evidence type="ECO:0000256" key="7">
    <source>
        <dbReference type="ARBA" id="ARBA00022833"/>
    </source>
</evidence>
<keyword evidence="8 12" id="KW-1133">Transmembrane helix</keyword>
<accession>F4CAK3</accession>
<evidence type="ECO:0000256" key="3">
    <source>
        <dbReference type="ARBA" id="ARBA00022670"/>
    </source>
</evidence>
<dbReference type="GO" id="GO:0006508">
    <property type="term" value="P:proteolysis"/>
    <property type="evidence" value="ECO:0007669"/>
    <property type="project" value="UniProtKB-KW"/>
</dbReference>
<keyword evidence="3" id="KW-0645">Protease</keyword>
<name>F4CAK3_SPHS2</name>
<evidence type="ECO:0000256" key="6">
    <source>
        <dbReference type="ARBA" id="ARBA00022801"/>
    </source>
</evidence>
<evidence type="ECO:0000256" key="8">
    <source>
        <dbReference type="ARBA" id="ARBA00022989"/>
    </source>
</evidence>
<comment type="cofactor">
    <cofactor evidence="1">
        <name>Zn(2+)</name>
        <dbReference type="ChEBI" id="CHEBI:29105"/>
    </cofactor>
</comment>
<dbReference type="GO" id="GO:0046872">
    <property type="term" value="F:metal ion binding"/>
    <property type="evidence" value="ECO:0007669"/>
    <property type="project" value="UniProtKB-KW"/>
</dbReference>
<organism evidence="14">
    <name type="scientific">Sphingobacterium sp. (strain 21)</name>
    <dbReference type="NCBI Taxonomy" id="743722"/>
    <lineage>
        <taxon>Bacteria</taxon>
        <taxon>Pseudomonadati</taxon>
        <taxon>Bacteroidota</taxon>
        <taxon>Sphingobacteriia</taxon>
        <taxon>Sphingobacteriales</taxon>
        <taxon>Sphingobacteriaceae</taxon>
        <taxon>Sphingobacterium</taxon>
    </lineage>
</organism>
<dbReference type="EMBL" id="CP002584">
    <property type="protein sequence ID" value="ADZ81481.1"/>
    <property type="molecule type" value="Genomic_DNA"/>
</dbReference>
<evidence type="ECO:0000256" key="12">
    <source>
        <dbReference type="SAM" id="Phobius"/>
    </source>
</evidence>
<evidence type="ECO:0000256" key="2">
    <source>
        <dbReference type="ARBA" id="ARBA00022475"/>
    </source>
</evidence>
<keyword evidence="2" id="KW-1003">Cell membrane</keyword>
<feature type="domain" description="Peptidase M48" evidence="13">
    <location>
        <begin position="160"/>
        <end position="377"/>
    </location>
</feature>
<protein>
    <recommendedName>
        <fullName evidence="13">Peptidase M48 domain-containing protein</fullName>
    </recommendedName>
</protein>
<dbReference type="PATRIC" id="fig|743722.3.peg.5275"/>
<dbReference type="PANTHER" id="PTHR43221:SF2">
    <property type="entry name" value="PROTEASE HTPX HOMOLOG"/>
    <property type="match status" value="1"/>
</dbReference>
<keyword evidence="9" id="KW-0482">Metalloprotease</keyword>
<dbReference type="InterPro" id="IPR001915">
    <property type="entry name" value="Peptidase_M48"/>
</dbReference>
<evidence type="ECO:0000256" key="1">
    <source>
        <dbReference type="ARBA" id="ARBA00001947"/>
    </source>
</evidence>
<sequence>MTYLFYKDYFNMKKNNLTISSEFRAQTVKAITAIIFFVLAYVLILLLALILTPLCIYAGIVIIMAKPMIITITLGAGLASLGVLILIFLVKFVFKSHRVDRSHLYEIKRVDEPKLFDLIEDIVREIGTDFPKKIYLSADVNAAVFYQSSFWSMFLPIKKNLQIGLGLVNTVTETELKAILSHEFGHFSQKTMKVGSYVYNVNQVIFNLIYDNDSYDKLIQKWAALGSAISIFVRLAVKIINGIQWILRGLYEIVNKSYLGLSREMEFHADEVAANVTGCEPLKNSLLRMTMASYSFDAVLNFYSGKINDNLRSENLFNEQTIVMNFYAQRNGIPMVNNLPNISIDELKKFNKSKLIIKDQWASHPSTEDRIFRLEKTKLVSEQLKNNAANDVFVDIVATQRMLTEKIFSTVDYSGVVTTVPLTDFEAMFTSDFSENSFPKIYNGYYDQKGPAYFEPADYMPKDKEIELKELFSNQKVDLVYTAIALQNDMETLKQIAAKTISIKTFDYDGVKYKRNEAEELLDKLQKELREINEQIQKNDIDIFESFKKLEQSQNKGSNLEHLYKEFFEIDKSFDSKYGIYSRLSNGLQFVNRTTPTDEINANFQYMTPLEESFKTEIRGLMDNRIYLNALTTDIKDDFENYLSKTWNYFDGSTYNDENLNRLFTALNNFAYLMSRGYFLAKKQLLDYQGELIKTAQENFLESEKNERSTGTIS</sequence>
<dbReference type="eggNOG" id="COG0501">
    <property type="taxonomic scope" value="Bacteria"/>
</dbReference>
<evidence type="ECO:0000256" key="10">
    <source>
        <dbReference type="ARBA" id="ARBA00023136"/>
    </source>
</evidence>
<keyword evidence="7" id="KW-0862">Zinc</keyword>
<proteinExistence type="predicted"/>
<keyword evidence="11" id="KW-0175">Coiled coil</keyword>
<feature type="transmembrane region" description="Helical" evidence="12">
    <location>
        <begin position="69"/>
        <end position="94"/>
    </location>
</feature>
<dbReference type="CDD" id="cd07328">
    <property type="entry name" value="M48_Ste24p_like"/>
    <property type="match status" value="1"/>
</dbReference>
<feature type="transmembrane region" description="Helical" evidence="12">
    <location>
        <begin position="222"/>
        <end position="247"/>
    </location>
</feature>
<dbReference type="HOGENOM" id="CLU_023779_0_0_10"/>
<keyword evidence="5" id="KW-0479">Metal-binding</keyword>
<keyword evidence="4 12" id="KW-0812">Transmembrane</keyword>
<evidence type="ECO:0000313" key="14">
    <source>
        <dbReference type="EMBL" id="ADZ81481.1"/>
    </source>
</evidence>
<feature type="transmembrane region" description="Helical" evidence="12">
    <location>
        <begin position="30"/>
        <end position="63"/>
    </location>
</feature>
<dbReference type="STRING" id="743722.Sph21_4979"/>
<dbReference type="KEGG" id="shg:Sph21_4979"/>
<dbReference type="AlphaFoldDB" id="F4CAK3"/>
<keyword evidence="6" id="KW-0378">Hydrolase</keyword>
<keyword evidence="10 12" id="KW-0472">Membrane</keyword>
<evidence type="ECO:0000259" key="13">
    <source>
        <dbReference type="Pfam" id="PF01435"/>
    </source>
</evidence>
<evidence type="ECO:0000256" key="5">
    <source>
        <dbReference type="ARBA" id="ARBA00022723"/>
    </source>
</evidence>
<dbReference type="GO" id="GO:0004222">
    <property type="term" value="F:metalloendopeptidase activity"/>
    <property type="evidence" value="ECO:0007669"/>
    <property type="project" value="InterPro"/>
</dbReference>
<dbReference type="InterPro" id="IPR050083">
    <property type="entry name" value="HtpX_protease"/>
</dbReference>
<reference evidence="14" key="1">
    <citation type="submission" date="2011-03" db="EMBL/GenBank/DDBJ databases">
        <title>Complete sequence of Sphingobacterium sp. 21.</title>
        <authorList>
            <consortium name="US DOE Joint Genome Institute"/>
            <person name="Lucas S."/>
            <person name="Copeland A."/>
            <person name="Lapidus A."/>
            <person name="Cheng J.-F."/>
            <person name="Goodwin L."/>
            <person name="Pitluck S."/>
            <person name="Davenport K."/>
            <person name="Detter J.C."/>
            <person name="Han C."/>
            <person name="Tapia R."/>
            <person name="Land M."/>
            <person name="Hauser L."/>
            <person name="Kyrpides N."/>
            <person name="Ivanova N."/>
            <person name="Ovchinnikova G."/>
            <person name="Pagani I."/>
            <person name="Siebers A.K."/>
            <person name="Allgaier M."/>
            <person name="Thelen M.P."/>
            <person name="Hugenholtz P."/>
            <person name="Woyke T."/>
        </authorList>
    </citation>
    <scope>NUCLEOTIDE SEQUENCE</scope>
    <source>
        <strain evidence="14">21</strain>
    </source>
</reference>
<dbReference type="Pfam" id="PF01435">
    <property type="entry name" value="Peptidase_M48"/>
    <property type="match status" value="1"/>
</dbReference>
<evidence type="ECO:0000256" key="4">
    <source>
        <dbReference type="ARBA" id="ARBA00022692"/>
    </source>
</evidence>